<feature type="transmembrane region" description="Helical" evidence="8">
    <location>
        <begin position="12"/>
        <end position="28"/>
    </location>
</feature>
<evidence type="ECO:0000256" key="3">
    <source>
        <dbReference type="ARBA" id="ARBA00022475"/>
    </source>
</evidence>
<dbReference type="PANTHER" id="PTHR30561:SF0">
    <property type="entry name" value="GUANIDINIUM EXPORTER"/>
    <property type="match status" value="1"/>
</dbReference>
<dbReference type="PANTHER" id="PTHR30561">
    <property type="entry name" value="SMR FAMILY PROTON-DEPENDENT DRUG EFFLUX TRANSPORTER SUGE"/>
    <property type="match status" value="1"/>
</dbReference>
<comment type="caution">
    <text evidence="9">The sequence shown here is derived from an EMBL/GenBank/DDBJ whole genome shotgun (WGS) entry which is preliminary data.</text>
</comment>
<name>A0A0R2LIR1_9LACO</name>
<feature type="transmembrane region" description="Helical" evidence="8">
    <location>
        <begin position="66"/>
        <end position="85"/>
    </location>
</feature>
<protein>
    <submittedName>
        <fullName evidence="9">Uncharacterized protein</fullName>
    </submittedName>
</protein>
<evidence type="ECO:0000256" key="8">
    <source>
        <dbReference type="SAM" id="Phobius"/>
    </source>
</evidence>
<feature type="transmembrane region" description="Helical" evidence="8">
    <location>
        <begin position="40"/>
        <end position="59"/>
    </location>
</feature>
<dbReference type="SUPFAM" id="SSF103481">
    <property type="entry name" value="Multidrug resistance efflux transporter EmrE"/>
    <property type="match status" value="1"/>
</dbReference>
<reference evidence="9 10" key="1">
    <citation type="journal article" date="2015" name="Genome Announc.">
        <title>Expanding the biotechnology potential of lactobacilli through comparative genomics of 213 strains and associated genera.</title>
        <authorList>
            <person name="Sun Z."/>
            <person name="Harris H.M."/>
            <person name="McCann A."/>
            <person name="Guo C."/>
            <person name="Argimon S."/>
            <person name="Zhang W."/>
            <person name="Yang X."/>
            <person name="Jeffery I.B."/>
            <person name="Cooney J.C."/>
            <person name="Kagawa T.F."/>
            <person name="Liu W."/>
            <person name="Song Y."/>
            <person name="Salvetti E."/>
            <person name="Wrobel A."/>
            <person name="Rasinkangas P."/>
            <person name="Parkhill J."/>
            <person name="Rea M.C."/>
            <person name="O'Sullivan O."/>
            <person name="Ritari J."/>
            <person name="Douillard F.P."/>
            <person name="Paul Ross R."/>
            <person name="Yang R."/>
            <person name="Briner A.E."/>
            <person name="Felis G.E."/>
            <person name="de Vos W.M."/>
            <person name="Barrangou R."/>
            <person name="Klaenhammer T.R."/>
            <person name="Caufield P.W."/>
            <person name="Cui Y."/>
            <person name="Zhang H."/>
            <person name="O'Toole P.W."/>
        </authorList>
    </citation>
    <scope>NUCLEOTIDE SEQUENCE [LARGE SCALE GENOMIC DNA]</scope>
    <source>
        <strain evidence="9 10">NBRC 103219</strain>
    </source>
</reference>
<dbReference type="GO" id="GO:0005886">
    <property type="term" value="C:plasma membrane"/>
    <property type="evidence" value="ECO:0007669"/>
    <property type="project" value="UniProtKB-SubCell"/>
</dbReference>
<dbReference type="Gene3D" id="1.10.3730.20">
    <property type="match status" value="1"/>
</dbReference>
<keyword evidence="6 8" id="KW-0472">Membrane</keyword>
<proteinExistence type="inferred from homology"/>
<keyword evidence="10" id="KW-1185">Reference proteome</keyword>
<sequence>MKMSDGFSKMSFSVMTVIGMILSYVFLIKATKYLNLSVAYPVWTGIGAIGSILAGMFLFKEHISPITWFFIVLLFIGIIGIKVTGEHA</sequence>
<keyword evidence="5 8" id="KW-1133">Transmembrane helix</keyword>
<comment type="subcellular location">
    <subcellularLocation>
        <location evidence="1 7">Cell membrane</location>
        <topology evidence="1 7">Multi-pass membrane protein</topology>
    </subcellularLocation>
</comment>
<dbReference type="PATRIC" id="fig|449659.4.peg.1419"/>
<evidence type="ECO:0000313" key="9">
    <source>
        <dbReference type="EMBL" id="KRN99974.1"/>
    </source>
</evidence>
<comment type="similarity">
    <text evidence="7">Belongs to the drug/metabolite transporter (DMT) superfamily. Small multidrug resistance (SMR) (TC 2.A.7.1) family.</text>
</comment>
<evidence type="ECO:0000256" key="4">
    <source>
        <dbReference type="ARBA" id="ARBA00022692"/>
    </source>
</evidence>
<evidence type="ECO:0000256" key="2">
    <source>
        <dbReference type="ARBA" id="ARBA00022448"/>
    </source>
</evidence>
<evidence type="ECO:0000256" key="5">
    <source>
        <dbReference type="ARBA" id="ARBA00022989"/>
    </source>
</evidence>
<organism evidence="9 10">
    <name type="scientific">Ligilactobacillus pobuzihii</name>
    <dbReference type="NCBI Taxonomy" id="449659"/>
    <lineage>
        <taxon>Bacteria</taxon>
        <taxon>Bacillati</taxon>
        <taxon>Bacillota</taxon>
        <taxon>Bacilli</taxon>
        <taxon>Lactobacillales</taxon>
        <taxon>Lactobacillaceae</taxon>
        <taxon>Ligilactobacillus</taxon>
    </lineage>
</organism>
<keyword evidence="3" id="KW-1003">Cell membrane</keyword>
<keyword evidence="4 7" id="KW-0812">Transmembrane</keyword>
<evidence type="ECO:0000313" key="10">
    <source>
        <dbReference type="Proteomes" id="UP000051886"/>
    </source>
</evidence>
<gene>
    <name evidence="9" type="ORF">IV66_GL001401</name>
</gene>
<keyword evidence="2" id="KW-0813">Transport</keyword>
<dbReference type="InterPro" id="IPR000390">
    <property type="entry name" value="Small_drug/metabolite_transptr"/>
</dbReference>
<dbReference type="AlphaFoldDB" id="A0A0R2LIR1"/>
<dbReference type="GO" id="GO:0022857">
    <property type="term" value="F:transmembrane transporter activity"/>
    <property type="evidence" value="ECO:0007669"/>
    <property type="project" value="InterPro"/>
</dbReference>
<dbReference type="Proteomes" id="UP000051886">
    <property type="component" value="Unassembled WGS sequence"/>
</dbReference>
<evidence type="ECO:0000256" key="1">
    <source>
        <dbReference type="ARBA" id="ARBA00004651"/>
    </source>
</evidence>
<evidence type="ECO:0000256" key="7">
    <source>
        <dbReference type="RuleBase" id="RU003942"/>
    </source>
</evidence>
<accession>A0A0R2LIR1</accession>
<dbReference type="InterPro" id="IPR045324">
    <property type="entry name" value="Small_multidrug_res"/>
</dbReference>
<dbReference type="EMBL" id="JQCN01000026">
    <property type="protein sequence ID" value="KRN99974.1"/>
    <property type="molecule type" value="Genomic_DNA"/>
</dbReference>
<evidence type="ECO:0000256" key="6">
    <source>
        <dbReference type="ARBA" id="ARBA00023136"/>
    </source>
</evidence>
<dbReference type="Pfam" id="PF00893">
    <property type="entry name" value="Multi_Drug_Res"/>
    <property type="match status" value="1"/>
</dbReference>
<dbReference type="InterPro" id="IPR037185">
    <property type="entry name" value="EmrE-like"/>
</dbReference>